<gene>
    <name evidence="3" type="ORF">Nans01_11480</name>
</gene>
<sequence>MPKKRRRISAFFKILIALTLSCGVLVAVGFYVMRSVQPIDISPPPPSEGCVATTEEDTNNLEVEQAANASTVAGVAFSRTLPPQAVVIAYATVWQESKFYNIRHGDRDSQGLFQQRPSMAWGTPEQITDPVYSSAAFYDELVTIDGYTDMPVHEAAQAVQRSADGFAYDQHEPRSQAMTNAFTGAEGPAVHCWFDTDNAVVTDVEGAATEMERVFGIRPDQLDKAKDRQTGEMGWAMAQWAVAHAHTYGLNSVSYADRRWTMASGAQGWGESADPTPENEVVLG</sequence>
<name>A0A9W6P479_9ACTN</name>
<proteinExistence type="predicted"/>
<comment type="caution">
    <text evidence="3">The sequence shown here is derived from an EMBL/GenBank/DDBJ whole genome shotgun (WGS) entry which is preliminary data.</text>
</comment>
<protein>
    <submittedName>
        <fullName evidence="3">Uncharacterized protein</fullName>
    </submittedName>
</protein>
<dbReference type="EMBL" id="BSQG01000001">
    <property type="protein sequence ID" value="GLU46797.1"/>
    <property type="molecule type" value="Genomic_DNA"/>
</dbReference>
<evidence type="ECO:0000256" key="2">
    <source>
        <dbReference type="SAM" id="Phobius"/>
    </source>
</evidence>
<evidence type="ECO:0000313" key="4">
    <source>
        <dbReference type="Proteomes" id="UP001165092"/>
    </source>
</evidence>
<evidence type="ECO:0000256" key="1">
    <source>
        <dbReference type="SAM" id="MobiDB-lite"/>
    </source>
</evidence>
<keyword evidence="2" id="KW-1133">Transmembrane helix</keyword>
<evidence type="ECO:0000313" key="3">
    <source>
        <dbReference type="EMBL" id="GLU46797.1"/>
    </source>
</evidence>
<keyword evidence="2" id="KW-0812">Transmembrane</keyword>
<reference evidence="3" key="1">
    <citation type="submission" date="2023-02" db="EMBL/GenBank/DDBJ databases">
        <title>Nocardiopsis ansamitocini NBRC 112285.</title>
        <authorList>
            <person name="Ichikawa N."/>
            <person name="Sato H."/>
            <person name="Tonouchi N."/>
        </authorList>
    </citation>
    <scope>NUCLEOTIDE SEQUENCE</scope>
    <source>
        <strain evidence="3">NBRC 112285</strain>
    </source>
</reference>
<feature type="region of interest" description="Disordered" evidence="1">
    <location>
        <begin position="265"/>
        <end position="284"/>
    </location>
</feature>
<dbReference type="AlphaFoldDB" id="A0A9W6P479"/>
<feature type="transmembrane region" description="Helical" evidence="2">
    <location>
        <begin position="12"/>
        <end position="33"/>
    </location>
</feature>
<keyword evidence="2" id="KW-0472">Membrane</keyword>
<dbReference type="RefSeq" id="WP_285757612.1">
    <property type="nucleotide sequence ID" value="NZ_BSQG01000001.1"/>
</dbReference>
<accession>A0A9W6P479</accession>
<keyword evidence="4" id="KW-1185">Reference proteome</keyword>
<organism evidence="3 4">
    <name type="scientific">Nocardiopsis ansamitocini</name>
    <dbReference type="NCBI Taxonomy" id="1670832"/>
    <lineage>
        <taxon>Bacteria</taxon>
        <taxon>Bacillati</taxon>
        <taxon>Actinomycetota</taxon>
        <taxon>Actinomycetes</taxon>
        <taxon>Streptosporangiales</taxon>
        <taxon>Nocardiopsidaceae</taxon>
        <taxon>Nocardiopsis</taxon>
    </lineage>
</organism>
<dbReference type="Proteomes" id="UP001165092">
    <property type="component" value="Unassembled WGS sequence"/>
</dbReference>